<name>A0ABS2EX15_9BACE</name>
<feature type="region of interest" description="Disordered" evidence="1">
    <location>
        <begin position="149"/>
        <end position="193"/>
    </location>
</feature>
<gene>
    <name evidence="3" type="ORF">H6A31_11175</name>
</gene>
<feature type="chain" id="PRO_5046699069" description="DUF4890 domain-containing protein" evidence="2">
    <location>
        <begin position="24"/>
        <end position="193"/>
    </location>
</feature>
<keyword evidence="4" id="KW-1185">Reference proteome</keyword>
<evidence type="ECO:0000256" key="2">
    <source>
        <dbReference type="SAM" id="SignalP"/>
    </source>
</evidence>
<organism evidence="3 4">
    <name type="scientific">Bacteroides mediterraneensis</name>
    <dbReference type="NCBI Taxonomy" id="1841856"/>
    <lineage>
        <taxon>Bacteria</taxon>
        <taxon>Pseudomonadati</taxon>
        <taxon>Bacteroidota</taxon>
        <taxon>Bacteroidia</taxon>
        <taxon>Bacteroidales</taxon>
        <taxon>Bacteroidaceae</taxon>
        <taxon>Bacteroides</taxon>
    </lineage>
</organism>
<comment type="caution">
    <text evidence="3">The sequence shown here is derived from an EMBL/GenBank/DDBJ whole genome shotgun (WGS) entry which is preliminary data.</text>
</comment>
<protein>
    <recommendedName>
        <fullName evidence="5">DUF4890 domain-containing protein</fullName>
    </recommendedName>
</protein>
<evidence type="ECO:0000313" key="3">
    <source>
        <dbReference type="EMBL" id="MBM6759232.1"/>
    </source>
</evidence>
<dbReference type="Proteomes" id="UP000703295">
    <property type="component" value="Unassembled WGS sequence"/>
</dbReference>
<sequence>MKTTRLFSTLILAACLGCGSMMAQNAPQKTCPAKAGKENCAKMTPEQRMDMQATRMGKQLMLDDAKLAQFTTLYKEYLTALKDCRPAPAEPSAEAVKPCERTDTQIQQDIEKRFEIRQKVLDTQKKYYNSFKKILNARQLEKVFSMDRPGKMHKRMGQKPCPMMQGRMGKPGQMPAPGCSNQCPEAPQAPQGK</sequence>
<evidence type="ECO:0000256" key="1">
    <source>
        <dbReference type="SAM" id="MobiDB-lite"/>
    </source>
</evidence>
<dbReference type="EMBL" id="JACJJW010000032">
    <property type="protein sequence ID" value="MBM6759232.1"/>
    <property type="molecule type" value="Genomic_DNA"/>
</dbReference>
<dbReference type="RefSeq" id="WP_204476394.1">
    <property type="nucleotide sequence ID" value="NZ_JACJJW010000032.1"/>
</dbReference>
<evidence type="ECO:0008006" key="5">
    <source>
        <dbReference type="Google" id="ProtNLM"/>
    </source>
</evidence>
<accession>A0ABS2EX15</accession>
<keyword evidence="2" id="KW-0732">Signal</keyword>
<feature type="signal peptide" evidence="2">
    <location>
        <begin position="1"/>
        <end position="23"/>
    </location>
</feature>
<evidence type="ECO:0000313" key="4">
    <source>
        <dbReference type="Proteomes" id="UP000703295"/>
    </source>
</evidence>
<reference evidence="3 4" key="1">
    <citation type="journal article" date="2021" name="Sci. Rep.">
        <title>The distribution of antibiotic resistance genes in chicken gut microbiota commensals.</title>
        <authorList>
            <person name="Juricova H."/>
            <person name="Matiasovicova J."/>
            <person name="Kubasova T."/>
            <person name="Cejkova D."/>
            <person name="Rychlik I."/>
        </authorList>
    </citation>
    <scope>NUCLEOTIDE SEQUENCE [LARGE SCALE GENOMIC DNA]</scope>
    <source>
        <strain evidence="3 4">An801</strain>
    </source>
</reference>
<proteinExistence type="predicted"/>